<keyword evidence="13 19" id="KW-0460">Magnesium</keyword>
<comment type="subcellular location">
    <subcellularLocation>
        <location evidence="3">Cytoplasm</location>
    </subcellularLocation>
    <subcellularLocation>
        <location evidence="1">Mitochondrion inner membrane</location>
    </subcellularLocation>
    <subcellularLocation>
        <location evidence="2">Mitochondrion matrix</location>
    </subcellularLocation>
</comment>
<dbReference type="Gene3D" id="3.90.190.20">
    <property type="entry name" value="Mur ligase, C-terminal domain"/>
    <property type="match status" value="1"/>
</dbReference>
<dbReference type="EC" id="6.3.2.17" evidence="17"/>
<comment type="similarity">
    <text evidence="5 17">Belongs to the folylpolyglutamate synthase family.</text>
</comment>
<comment type="catalytic activity">
    <reaction evidence="16 17">
        <text>(6S)-5,6,7,8-tetrahydrofolyl-(gamma-L-Glu)(n) + L-glutamate + ATP = (6S)-5,6,7,8-tetrahydrofolyl-(gamma-L-Glu)(n+1) + ADP + phosphate + H(+)</text>
        <dbReference type="Rhea" id="RHEA:10580"/>
        <dbReference type="Rhea" id="RHEA-COMP:14738"/>
        <dbReference type="Rhea" id="RHEA-COMP:14740"/>
        <dbReference type="ChEBI" id="CHEBI:15378"/>
        <dbReference type="ChEBI" id="CHEBI:29985"/>
        <dbReference type="ChEBI" id="CHEBI:30616"/>
        <dbReference type="ChEBI" id="CHEBI:43474"/>
        <dbReference type="ChEBI" id="CHEBI:141005"/>
        <dbReference type="ChEBI" id="CHEBI:456216"/>
        <dbReference type="EC" id="6.3.2.17"/>
    </reaction>
</comment>
<evidence type="ECO:0000256" key="12">
    <source>
        <dbReference type="ARBA" id="ARBA00022840"/>
    </source>
</evidence>
<sequence length="522" mass="58939">MPHIRADFKHLIFKTYFSVSATRNMEKSYEKVIDFLGTLKTNASVLESIRQSGGKLNDRSLPEMREYCRRIGYEVPRDFDKLNIIHISGSKGKGSVCMFTESILRNLRHMDGMPRLRFGICFDTRSVRERIRIDGKKLNKEDFTNYCFEVCERLNKAEAANPGMLIDGIPINTPEYFRFLTLLAFHSFMRKKVDVAIIEVGIGGAYDPTNIIEKPIVCGVASLGYEHQSLLGHTLASIAWNKGGIFKHSVPAVTVEQQTEGMKVLMKRAEEAPLKQVQPLTKESLHGATLGLPGDHQLTNAALAIELCRVWLQRCHNIRISEQNPPREFMKGLQSAHYPGRGHIVNDQRYPKITWFLDGAHTAESIKACAKWFSDVTSQHAEANESTTERILLFSCTKDRIGQPLLEELGLIHQKNRFDHAVFCTNIPSLTNNYKIDLHHNTVEDDPTLSLQHTLAETWKGLVIKPKNAGHTCDTHVLPTIEHAINWITEYSKKTDASLQVLVTGSLHLIGGFMAILEIDVD</sequence>
<evidence type="ECO:0000256" key="5">
    <source>
        <dbReference type="ARBA" id="ARBA00008276"/>
    </source>
</evidence>
<evidence type="ECO:0000256" key="6">
    <source>
        <dbReference type="ARBA" id="ARBA00022490"/>
    </source>
</evidence>
<evidence type="ECO:0000313" key="20">
    <source>
        <dbReference type="EMBL" id="CAG8453763.1"/>
    </source>
</evidence>
<evidence type="ECO:0000256" key="19">
    <source>
        <dbReference type="PIRSR" id="PIRSR038895-2"/>
    </source>
</evidence>
<feature type="binding site" evidence="18">
    <location>
        <position position="358"/>
    </location>
    <ligand>
        <name>ATP</name>
        <dbReference type="ChEBI" id="CHEBI:30616"/>
    </ligand>
</feature>
<dbReference type="PANTHER" id="PTHR11136:SF5">
    <property type="entry name" value="FOLYLPOLYGLUTAMATE SYNTHASE, MITOCHONDRIAL"/>
    <property type="match status" value="1"/>
</dbReference>
<dbReference type="PROSITE" id="PS01012">
    <property type="entry name" value="FOLYLPOLYGLU_SYNT_2"/>
    <property type="match status" value="1"/>
</dbReference>
<dbReference type="GO" id="GO:0005743">
    <property type="term" value="C:mitochondrial inner membrane"/>
    <property type="evidence" value="ECO:0007669"/>
    <property type="project" value="UniProtKB-SubCell"/>
</dbReference>
<evidence type="ECO:0000256" key="8">
    <source>
        <dbReference type="ARBA" id="ARBA00022598"/>
    </source>
</evidence>
<dbReference type="Gene3D" id="3.40.1190.10">
    <property type="entry name" value="Mur-like, catalytic domain"/>
    <property type="match status" value="1"/>
</dbReference>
<feature type="binding site" evidence="19">
    <location>
        <position position="199"/>
    </location>
    <ligand>
        <name>Mg(2+)</name>
        <dbReference type="ChEBI" id="CHEBI:18420"/>
        <label>1</label>
    </ligand>
</feature>
<dbReference type="GO" id="GO:0005829">
    <property type="term" value="C:cytosol"/>
    <property type="evidence" value="ECO:0007669"/>
    <property type="project" value="TreeGrafter"/>
</dbReference>
<evidence type="ECO:0000256" key="11">
    <source>
        <dbReference type="ARBA" id="ARBA00022792"/>
    </source>
</evidence>
<keyword evidence="7 17" id="KW-0554">One-carbon metabolism</keyword>
<evidence type="ECO:0000313" key="21">
    <source>
        <dbReference type="Proteomes" id="UP000789739"/>
    </source>
</evidence>
<keyword evidence="8 17" id="KW-0436">Ligase</keyword>
<name>A0A9N8VKX0_9GLOM</name>
<evidence type="ECO:0000256" key="17">
    <source>
        <dbReference type="PIRNR" id="PIRNR038895"/>
    </source>
</evidence>
<dbReference type="InterPro" id="IPR023600">
    <property type="entry name" value="Folylpolyglutamate_synth_euk"/>
</dbReference>
<feature type="binding site" evidence="18">
    <location>
        <position position="341"/>
    </location>
    <ligand>
        <name>ATP</name>
        <dbReference type="ChEBI" id="CHEBI:30616"/>
    </ligand>
</feature>
<keyword evidence="11" id="KW-0999">Mitochondrion inner membrane</keyword>
<comment type="caution">
    <text evidence="20">The sequence shown here is derived from an EMBL/GenBank/DDBJ whole genome shotgun (WGS) entry which is preliminary data.</text>
</comment>
<evidence type="ECO:0000256" key="16">
    <source>
        <dbReference type="ARBA" id="ARBA00047493"/>
    </source>
</evidence>
<gene>
    <name evidence="20" type="ORF">PBRASI_LOCUS187</name>
</gene>
<dbReference type="InterPro" id="IPR036615">
    <property type="entry name" value="Mur_ligase_C_dom_sf"/>
</dbReference>
<comment type="pathway">
    <text evidence="4 17">Cofactor biosynthesis; tetrahydrofolylpolyglutamate biosynthesis.</text>
</comment>
<evidence type="ECO:0000256" key="10">
    <source>
        <dbReference type="ARBA" id="ARBA00022741"/>
    </source>
</evidence>
<evidence type="ECO:0000256" key="7">
    <source>
        <dbReference type="ARBA" id="ARBA00022563"/>
    </source>
</evidence>
<evidence type="ECO:0000256" key="9">
    <source>
        <dbReference type="ARBA" id="ARBA00022723"/>
    </source>
</evidence>
<evidence type="ECO:0000256" key="13">
    <source>
        <dbReference type="ARBA" id="ARBA00022842"/>
    </source>
</evidence>
<evidence type="ECO:0000256" key="1">
    <source>
        <dbReference type="ARBA" id="ARBA00004273"/>
    </source>
</evidence>
<keyword evidence="12 18" id="KW-0067">ATP-binding</keyword>
<dbReference type="PANTHER" id="PTHR11136">
    <property type="entry name" value="FOLYLPOLYGLUTAMATE SYNTHASE-RELATED"/>
    <property type="match status" value="1"/>
</dbReference>
<evidence type="ECO:0000256" key="15">
    <source>
        <dbReference type="ARBA" id="ARBA00023136"/>
    </source>
</evidence>
<keyword evidence="15" id="KW-0472">Membrane</keyword>
<organism evidence="20 21">
    <name type="scientific">Paraglomus brasilianum</name>
    <dbReference type="NCBI Taxonomy" id="144538"/>
    <lineage>
        <taxon>Eukaryota</taxon>
        <taxon>Fungi</taxon>
        <taxon>Fungi incertae sedis</taxon>
        <taxon>Mucoromycota</taxon>
        <taxon>Glomeromycotina</taxon>
        <taxon>Glomeromycetes</taxon>
        <taxon>Paraglomerales</taxon>
        <taxon>Paraglomeraceae</taxon>
        <taxon>Paraglomus</taxon>
    </lineage>
</organism>
<keyword evidence="14" id="KW-0496">Mitochondrion</keyword>
<dbReference type="SUPFAM" id="SSF53244">
    <property type="entry name" value="MurD-like peptide ligases, peptide-binding domain"/>
    <property type="match status" value="1"/>
</dbReference>
<dbReference type="PIRSF" id="PIRSF038895">
    <property type="entry name" value="FPGS"/>
    <property type="match status" value="1"/>
</dbReference>
<dbReference type="EMBL" id="CAJVPI010000008">
    <property type="protein sequence ID" value="CAG8453763.1"/>
    <property type="molecule type" value="Genomic_DNA"/>
</dbReference>
<dbReference type="GO" id="GO:0006730">
    <property type="term" value="P:one-carbon metabolic process"/>
    <property type="evidence" value="ECO:0007669"/>
    <property type="project" value="UniProtKB-KW"/>
</dbReference>
<dbReference type="Proteomes" id="UP000789739">
    <property type="component" value="Unassembled WGS sequence"/>
</dbReference>
<evidence type="ECO:0000256" key="4">
    <source>
        <dbReference type="ARBA" id="ARBA00005150"/>
    </source>
</evidence>
<dbReference type="GO" id="GO:0004326">
    <property type="term" value="F:tetrahydrofolylpolyglutamate synthase activity"/>
    <property type="evidence" value="ECO:0007669"/>
    <property type="project" value="UniProtKB-EC"/>
</dbReference>
<dbReference type="GO" id="GO:0046872">
    <property type="term" value="F:metal ion binding"/>
    <property type="evidence" value="ECO:0007669"/>
    <property type="project" value="UniProtKB-KW"/>
</dbReference>
<evidence type="ECO:0000256" key="18">
    <source>
        <dbReference type="PIRSR" id="PIRSR038895-1"/>
    </source>
</evidence>
<keyword evidence="6" id="KW-0963">Cytoplasm</keyword>
<evidence type="ECO:0000256" key="14">
    <source>
        <dbReference type="ARBA" id="ARBA00023128"/>
    </source>
</evidence>
<keyword evidence="10 18" id="KW-0547">Nucleotide-binding</keyword>
<dbReference type="SUPFAM" id="SSF53623">
    <property type="entry name" value="MurD-like peptide ligases, catalytic domain"/>
    <property type="match status" value="1"/>
</dbReference>
<feature type="binding site" evidence="19">
    <location>
        <position position="227"/>
    </location>
    <ligand>
        <name>Mg(2+)</name>
        <dbReference type="ChEBI" id="CHEBI:18420"/>
        <label>1</label>
    </ligand>
</feature>
<evidence type="ECO:0000256" key="2">
    <source>
        <dbReference type="ARBA" id="ARBA00004305"/>
    </source>
</evidence>
<dbReference type="NCBIfam" id="TIGR01499">
    <property type="entry name" value="folC"/>
    <property type="match status" value="1"/>
</dbReference>
<comment type="cofactor">
    <cofactor evidence="17">
        <name>a monovalent cation</name>
        <dbReference type="ChEBI" id="CHEBI:60242"/>
    </cofactor>
    <text evidence="17">A monovalent cation.</text>
</comment>
<evidence type="ECO:0000256" key="3">
    <source>
        <dbReference type="ARBA" id="ARBA00004496"/>
    </source>
</evidence>
<accession>A0A9N8VKX0</accession>
<dbReference type="AlphaFoldDB" id="A0A9N8VKX0"/>
<reference evidence="20" key="1">
    <citation type="submission" date="2021-06" db="EMBL/GenBank/DDBJ databases">
        <authorList>
            <person name="Kallberg Y."/>
            <person name="Tangrot J."/>
            <person name="Rosling A."/>
        </authorList>
    </citation>
    <scope>NUCLEOTIDE SEQUENCE</scope>
    <source>
        <strain evidence="20">BR232B</strain>
    </source>
</reference>
<dbReference type="GO" id="GO:0005759">
    <property type="term" value="C:mitochondrial matrix"/>
    <property type="evidence" value="ECO:0007669"/>
    <property type="project" value="UniProtKB-SubCell"/>
</dbReference>
<keyword evidence="9 19" id="KW-0479">Metal-binding</keyword>
<protein>
    <recommendedName>
        <fullName evidence="17">Folylpolyglutamate synthase</fullName>
        <ecNumber evidence="17">6.3.2.17</ecNumber>
    </recommendedName>
    <alternativeName>
        <fullName evidence="17">Folylpoly-gamma-glutamate synthetase</fullName>
    </alternativeName>
    <alternativeName>
        <fullName evidence="17">Tetrahydrofolylpolyglutamate synthase</fullName>
    </alternativeName>
</protein>
<proteinExistence type="inferred from homology"/>
<comment type="function">
    <text evidence="17">Catalyzes conversion of folates to polyglutamate derivatives allowing concentration of folate compounds in the cell and the intracellular retention of these cofactors, which are important substrates for most of the folate-dependent enzymes that are involved in one-carbon transfer reactions involved in purine, pyrimidine and amino acid synthesis.</text>
</comment>
<dbReference type="InterPro" id="IPR018109">
    <property type="entry name" value="Folylpolyglutamate_synth_CS"/>
</dbReference>
<dbReference type="OrthoDB" id="5212574at2759"/>
<keyword evidence="21" id="KW-1185">Reference proteome</keyword>
<dbReference type="InterPro" id="IPR036565">
    <property type="entry name" value="Mur-like_cat_sf"/>
</dbReference>
<dbReference type="InterPro" id="IPR001645">
    <property type="entry name" value="Folylpolyglutamate_synth"/>
</dbReference>
<dbReference type="GO" id="GO:0005524">
    <property type="term" value="F:ATP binding"/>
    <property type="evidence" value="ECO:0007669"/>
    <property type="project" value="UniProtKB-KW"/>
</dbReference>